<dbReference type="RefSeq" id="WP_163745109.1">
    <property type="nucleotide sequence ID" value="NZ_JAAGOA010000036.1"/>
</dbReference>
<gene>
    <name evidence="2" type="ORF">G1H10_30805</name>
</gene>
<feature type="domain" description="HTH marR-type" evidence="1">
    <location>
        <begin position="38"/>
        <end position="137"/>
    </location>
</feature>
<dbReference type="EMBL" id="JAAGOA010000036">
    <property type="protein sequence ID" value="NEE04564.1"/>
    <property type="molecule type" value="Genomic_DNA"/>
</dbReference>
<comment type="caution">
    <text evidence="2">The sequence shown here is derived from an EMBL/GenBank/DDBJ whole genome shotgun (WGS) entry which is preliminary data.</text>
</comment>
<evidence type="ECO:0000313" key="3">
    <source>
        <dbReference type="Proteomes" id="UP000475214"/>
    </source>
</evidence>
<evidence type="ECO:0000313" key="2">
    <source>
        <dbReference type="EMBL" id="NEE04564.1"/>
    </source>
</evidence>
<evidence type="ECO:0000259" key="1">
    <source>
        <dbReference type="SMART" id="SM00347"/>
    </source>
</evidence>
<dbReference type="GO" id="GO:0003700">
    <property type="term" value="F:DNA-binding transcription factor activity"/>
    <property type="evidence" value="ECO:0007669"/>
    <property type="project" value="InterPro"/>
</dbReference>
<keyword evidence="3" id="KW-1185">Reference proteome</keyword>
<dbReference type="AlphaFoldDB" id="A0A6L9SIR8"/>
<protein>
    <submittedName>
        <fullName evidence="2">Winged helix-turn-helix transcriptional regulator</fullName>
    </submittedName>
</protein>
<proteinExistence type="predicted"/>
<dbReference type="SUPFAM" id="SSF46785">
    <property type="entry name" value="Winged helix' DNA-binding domain"/>
    <property type="match status" value="1"/>
</dbReference>
<reference evidence="2 3" key="1">
    <citation type="submission" date="2020-02" db="EMBL/GenBank/DDBJ databases">
        <authorList>
            <person name="Li X.-J."/>
            <person name="Han X.-M."/>
        </authorList>
    </citation>
    <scope>NUCLEOTIDE SEQUENCE [LARGE SCALE GENOMIC DNA]</scope>
    <source>
        <strain evidence="2 3">CCTCC AB 2017055</strain>
    </source>
</reference>
<name>A0A6L9SIR8_9ACTN</name>
<dbReference type="SMART" id="SM00347">
    <property type="entry name" value="HTH_MARR"/>
    <property type="match status" value="1"/>
</dbReference>
<dbReference type="InterPro" id="IPR036390">
    <property type="entry name" value="WH_DNA-bd_sf"/>
</dbReference>
<accession>A0A6L9SIR8</accession>
<dbReference type="InterPro" id="IPR000835">
    <property type="entry name" value="HTH_MarR-typ"/>
</dbReference>
<organism evidence="2 3">
    <name type="scientific">Phytoactinopolyspora halotolerans</name>
    <dbReference type="NCBI Taxonomy" id="1981512"/>
    <lineage>
        <taxon>Bacteria</taxon>
        <taxon>Bacillati</taxon>
        <taxon>Actinomycetota</taxon>
        <taxon>Actinomycetes</taxon>
        <taxon>Jiangellales</taxon>
        <taxon>Jiangellaceae</taxon>
        <taxon>Phytoactinopolyspora</taxon>
    </lineage>
</organism>
<dbReference type="Pfam" id="PF12802">
    <property type="entry name" value="MarR_2"/>
    <property type="match status" value="1"/>
</dbReference>
<sequence>MSPVTPSSAASASAVESGLTSGRALAGLLIRLDVHRRLVESRSPLGIADARLLWLLADRGPRTLREIADALGLEQSTVNRQVNGALKEGLVRRIDEPGRPARLIEPTEDGLSALEAATSMVLGTYEAGLAALGDQDVTQFLELLERFVEAYGEAVRA</sequence>
<dbReference type="InterPro" id="IPR036388">
    <property type="entry name" value="WH-like_DNA-bd_sf"/>
</dbReference>
<dbReference type="Gene3D" id="1.10.10.10">
    <property type="entry name" value="Winged helix-like DNA-binding domain superfamily/Winged helix DNA-binding domain"/>
    <property type="match status" value="1"/>
</dbReference>
<dbReference type="Proteomes" id="UP000475214">
    <property type="component" value="Unassembled WGS sequence"/>
</dbReference>